<dbReference type="AlphaFoldDB" id="X0WEF3"/>
<sequence>MRCFIAIDIDERLREAIADLQQQLAEKAEIKKNDVKWVAPEAMHLTLKFLGEVKDDKIVEVCSAVRDAAASSKSFELDIESVGCFGGRSARVLW</sequence>
<dbReference type="InterPro" id="IPR009097">
    <property type="entry name" value="Cyclic_Pdiesterase"/>
</dbReference>
<dbReference type="GO" id="GO:0004113">
    <property type="term" value="F:2',3'-cyclic-nucleotide 3'-phosphodiesterase activity"/>
    <property type="evidence" value="ECO:0007669"/>
    <property type="project" value="InterPro"/>
</dbReference>
<dbReference type="GO" id="GO:0008664">
    <property type="term" value="F:RNA 2',3'-cyclic 3'-phosphodiesterase activity"/>
    <property type="evidence" value="ECO:0007669"/>
    <property type="project" value="InterPro"/>
</dbReference>
<dbReference type="InterPro" id="IPR014051">
    <property type="entry name" value="Phosphoesterase_HXTX"/>
</dbReference>
<feature type="domain" description="Phosphoesterase HXTX" evidence="2">
    <location>
        <begin position="8"/>
        <end position="94"/>
    </location>
</feature>
<feature type="non-terminal residue" evidence="3">
    <location>
        <position position="94"/>
    </location>
</feature>
<evidence type="ECO:0000259" key="2">
    <source>
        <dbReference type="Pfam" id="PF02834"/>
    </source>
</evidence>
<gene>
    <name evidence="3" type="ORF">S01H1_73354</name>
</gene>
<reference evidence="3" key="1">
    <citation type="journal article" date="2014" name="Front. Microbiol.">
        <title>High frequency of phylogenetically diverse reductive dehalogenase-homologous genes in deep subseafloor sedimentary metagenomes.</title>
        <authorList>
            <person name="Kawai M."/>
            <person name="Futagami T."/>
            <person name="Toyoda A."/>
            <person name="Takaki Y."/>
            <person name="Nishi S."/>
            <person name="Hori S."/>
            <person name="Arai W."/>
            <person name="Tsubouchi T."/>
            <person name="Morono Y."/>
            <person name="Uchiyama I."/>
            <person name="Ito T."/>
            <person name="Fujiyama A."/>
            <person name="Inagaki F."/>
            <person name="Takami H."/>
        </authorList>
    </citation>
    <scope>NUCLEOTIDE SEQUENCE</scope>
    <source>
        <strain evidence="3">Expedition CK06-06</strain>
    </source>
</reference>
<keyword evidence="1" id="KW-0378">Hydrolase</keyword>
<dbReference type="PANTHER" id="PTHR35561:SF1">
    <property type="entry name" value="RNA 2',3'-CYCLIC PHOSPHODIESTERASE"/>
    <property type="match status" value="1"/>
</dbReference>
<comment type="caution">
    <text evidence="3">The sequence shown here is derived from an EMBL/GenBank/DDBJ whole genome shotgun (WGS) entry which is preliminary data.</text>
</comment>
<dbReference type="Gene3D" id="3.90.1140.10">
    <property type="entry name" value="Cyclic phosphodiesterase"/>
    <property type="match status" value="1"/>
</dbReference>
<evidence type="ECO:0000313" key="3">
    <source>
        <dbReference type="EMBL" id="GAG29020.1"/>
    </source>
</evidence>
<proteinExistence type="predicted"/>
<protein>
    <recommendedName>
        <fullName evidence="2">Phosphoesterase HXTX domain-containing protein</fullName>
    </recommendedName>
</protein>
<dbReference type="NCBIfam" id="TIGR02258">
    <property type="entry name" value="2_5_ligase"/>
    <property type="match status" value="1"/>
</dbReference>
<dbReference type="Pfam" id="PF02834">
    <property type="entry name" value="LigT_PEase"/>
    <property type="match status" value="1"/>
</dbReference>
<dbReference type="EMBL" id="BARS01049012">
    <property type="protein sequence ID" value="GAG29020.1"/>
    <property type="molecule type" value="Genomic_DNA"/>
</dbReference>
<dbReference type="SUPFAM" id="SSF55144">
    <property type="entry name" value="LigT-like"/>
    <property type="match status" value="1"/>
</dbReference>
<dbReference type="PANTHER" id="PTHR35561">
    <property type="entry name" value="RNA 2',3'-CYCLIC PHOSPHODIESTERASE"/>
    <property type="match status" value="1"/>
</dbReference>
<organism evidence="3">
    <name type="scientific">marine sediment metagenome</name>
    <dbReference type="NCBI Taxonomy" id="412755"/>
    <lineage>
        <taxon>unclassified sequences</taxon>
        <taxon>metagenomes</taxon>
        <taxon>ecological metagenomes</taxon>
    </lineage>
</organism>
<dbReference type="InterPro" id="IPR004175">
    <property type="entry name" value="RNA_CPDase"/>
</dbReference>
<accession>X0WEF3</accession>
<name>X0WEF3_9ZZZZ</name>
<evidence type="ECO:0000256" key="1">
    <source>
        <dbReference type="ARBA" id="ARBA00022801"/>
    </source>
</evidence>